<evidence type="ECO:0000256" key="2">
    <source>
        <dbReference type="ARBA" id="ARBA00022679"/>
    </source>
</evidence>
<evidence type="ECO:0000313" key="7">
    <source>
        <dbReference type="EMBL" id="EAK4357450.1"/>
    </source>
</evidence>
<dbReference type="InterPro" id="IPR004803">
    <property type="entry name" value="TGT"/>
</dbReference>
<dbReference type="STRING" id="195.ATE51_01608"/>
<feature type="binding site" evidence="4">
    <location>
        <position position="220"/>
    </location>
    <ligand>
        <name>substrate</name>
    </ligand>
</feature>
<evidence type="ECO:0000256" key="4">
    <source>
        <dbReference type="HAMAP-Rule" id="MF_00168"/>
    </source>
</evidence>
<dbReference type="GO" id="GO:0046872">
    <property type="term" value="F:metal ion binding"/>
    <property type="evidence" value="ECO:0007669"/>
    <property type="project" value="UniProtKB-KW"/>
</dbReference>
<sequence>MEFKLKHKDNLARVCEITTAHSTFETPIFMPVGTVGAVKSLDAIDLKEQLNAKIILANTYHMYLRPGSKIVKHFGGLHGFTKFDRSFLTDSGGFQAFSLSANSKHFQEGIEFKSHIDGSKHLFTPKSVLDTQYDLNSDIMMILDDLIALPATKERIKVSVDRTIKWAKEAIDYHKQMQIQGLGLKQNIFGIIQGGTDYEERKRCALALNEMDFDGLAIGGLSVGEENALMYETVENLNPFLDENRPRYLMGVGTPEDLVENIERGVDMFDCVMPTRNARNGTFFTNFGKFNIKRAEFINDHESIDNECSCYTCRNFSRGYLNHLFKAKELTFFRLASLHNLHYYLTLVAQAREAIKKSEFKKFKYEFYAKRLTNGMR</sequence>
<dbReference type="EMBL" id="AACGFG010000001">
    <property type="protein sequence ID" value="EAK4357450.1"/>
    <property type="molecule type" value="Genomic_DNA"/>
</dbReference>
<evidence type="ECO:0000256" key="1">
    <source>
        <dbReference type="ARBA" id="ARBA00022676"/>
    </source>
</evidence>
<keyword evidence="1 4" id="KW-0328">Glycosyltransferase</keyword>
<dbReference type="SUPFAM" id="SSF51713">
    <property type="entry name" value="tRNA-guanine transglycosylase"/>
    <property type="match status" value="1"/>
</dbReference>
<keyword evidence="2 4" id="KW-0808">Transferase</keyword>
<reference evidence="6 8" key="1">
    <citation type="submission" date="2018-05" db="EMBL/GenBank/DDBJ databases">
        <authorList>
            <consortium name="GenomeTrakr network: Whole genome sequencing for foodborne pathogen traceback"/>
        </authorList>
    </citation>
    <scope>NUCLEOTIDE SEQUENCE [LARGE SCALE GENOMIC DNA]</scope>
    <source>
        <strain evidence="6 8">NC_C6016</strain>
    </source>
</reference>
<comment type="cofactor">
    <cofactor evidence="4">
        <name>Zn(2+)</name>
        <dbReference type="ChEBI" id="CHEBI:29105"/>
    </cofactor>
    <text evidence="4">Binds 1 zinc ion per subunit.</text>
</comment>
<evidence type="ECO:0000313" key="8">
    <source>
        <dbReference type="Proteomes" id="UP000361993"/>
    </source>
</evidence>
<dbReference type="InterPro" id="IPR002616">
    <property type="entry name" value="tRNA_ribo_trans-like"/>
</dbReference>
<dbReference type="Gene3D" id="3.20.20.105">
    <property type="entry name" value="Queuine tRNA-ribosyltransferase-like"/>
    <property type="match status" value="1"/>
</dbReference>
<dbReference type="NCBIfam" id="TIGR00430">
    <property type="entry name" value="Q_tRNA_tgt"/>
    <property type="match status" value="1"/>
</dbReference>
<dbReference type="NCBIfam" id="TIGR00449">
    <property type="entry name" value="tgt_general"/>
    <property type="match status" value="1"/>
</dbReference>
<evidence type="ECO:0000259" key="5">
    <source>
        <dbReference type="Pfam" id="PF01702"/>
    </source>
</evidence>
<feature type="binding site" evidence="4">
    <location>
        <position position="193"/>
    </location>
    <ligand>
        <name>substrate</name>
    </ligand>
</feature>
<dbReference type="Pfam" id="PF01702">
    <property type="entry name" value="TGT"/>
    <property type="match status" value="1"/>
</dbReference>
<dbReference type="PANTHER" id="PTHR46499">
    <property type="entry name" value="QUEUINE TRNA-RIBOSYLTRANSFERASE"/>
    <property type="match status" value="1"/>
</dbReference>
<name>A0A381CGI2_CAMCO</name>
<reference evidence="7 9" key="2">
    <citation type="submission" date="2018-06" db="EMBL/GenBank/DDBJ databases">
        <authorList>
            <consortium name="NARMS: The National Antimicrobial Resistance Monitoring System"/>
        </authorList>
    </citation>
    <scope>NUCLEOTIDE SEQUENCE [LARGE SCALE GENOMIC DNA]</scope>
    <source>
        <strain evidence="7 9">FSIS11807978</strain>
    </source>
</reference>
<keyword evidence="4" id="KW-0479">Metal-binding</keyword>
<feature type="active site" description="Nucleophile" evidence="4">
    <location>
        <position position="270"/>
    </location>
</feature>
<evidence type="ECO:0000313" key="6">
    <source>
        <dbReference type="EMBL" id="EAK1510293.1"/>
    </source>
</evidence>
<keyword evidence="4" id="KW-0862">Zinc</keyword>
<dbReference type="InterPro" id="IPR036511">
    <property type="entry name" value="TGT-like_sf"/>
</dbReference>
<evidence type="ECO:0000313" key="9">
    <source>
        <dbReference type="Proteomes" id="UP000365807"/>
    </source>
</evidence>
<feature type="active site" description="Proton acceptor" evidence="4">
    <location>
        <position position="90"/>
    </location>
</feature>
<dbReference type="AlphaFoldDB" id="A0A381CGI2"/>
<dbReference type="Proteomes" id="UP000361993">
    <property type="component" value="Unassembled WGS sequence"/>
</dbReference>
<keyword evidence="3 4" id="KW-0819">tRNA processing</keyword>
<feature type="binding site" evidence="4">
    <location>
        <position position="339"/>
    </location>
    <ligand>
        <name>Zn(2+)</name>
        <dbReference type="ChEBI" id="CHEBI:29105"/>
    </ligand>
</feature>
<dbReference type="GO" id="GO:0008479">
    <property type="term" value="F:tRNA-guanosine(34) queuine transglycosylase activity"/>
    <property type="evidence" value="ECO:0007669"/>
    <property type="project" value="UniProtKB-UniRule"/>
</dbReference>
<feature type="binding site" evidence="4">
    <location>
        <position position="313"/>
    </location>
    <ligand>
        <name>Zn(2+)</name>
        <dbReference type="ChEBI" id="CHEBI:29105"/>
    </ligand>
</feature>
<accession>A0A381CGI2</accession>
<dbReference type="GO" id="GO:0008616">
    <property type="term" value="P:tRNA queuosine(34) biosynthetic process"/>
    <property type="evidence" value="ECO:0007669"/>
    <property type="project" value="UniProtKB-UniRule"/>
</dbReference>
<dbReference type="OrthoDB" id="9805417at2"/>
<feature type="domain" description="tRNA-guanine(15) transglycosylase-like" evidence="5">
    <location>
        <begin position="12"/>
        <end position="371"/>
    </location>
</feature>
<comment type="caution">
    <text evidence="7">The sequence shown here is derived from an EMBL/GenBank/DDBJ whole genome shotgun (WGS) entry which is preliminary data.</text>
</comment>
<dbReference type="UniPathway" id="UPA00392"/>
<feature type="region of interest" description="RNA binding; important for wobble base 34 recognition" evidence="4">
    <location>
        <begin position="275"/>
        <end position="279"/>
    </location>
</feature>
<feature type="binding site" evidence="4">
    <location>
        <position position="144"/>
    </location>
    <ligand>
        <name>substrate</name>
    </ligand>
</feature>
<comment type="similarity">
    <text evidence="4">Belongs to the queuine tRNA-ribosyltransferase family.</text>
</comment>
<dbReference type="Proteomes" id="UP000365807">
    <property type="component" value="Unassembled WGS sequence"/>
</dbReference>
<feature type="binding site" evidence="4">
    <location>
        <position position="310"/>
    </location>
    <ligand>
        <name>Zn(2+)</name>
        <dbReference type="ChEBI" id="CHEBI:29105"/>
    </ligand>
</feature>
<proteinExistence type="inferred from homology"/>
<comment type="pathway">
    <text evidence="4">tRNA modification; tRNA-queuosine biosynthesis.</text>
</comment>
<feature type="binding site" evidence="4">
    <location>
        <position position="308"/>
    </location>
    <ligand>
        <name>Zn(2+)</name>
        <dbReference type="ChEBI" id="CHEBI:29105"/>
    </ligand>
</feature>
<dbReference type="EMBL" id="AACDUL010000019">
    <property type="protein sequence ID" value="EAK1510293.1"/>
    <property type="molecule type" value="Genomic_DNA"/>
</dbReference>
<feature type="region of interest" description="RNA binding" evidence="4">
    <location>
        <begin position="251"/>
        <end position="257"/>
    </location>
</feature>
<dbReference type="HAMAP" id="MF_00168">
    <property type="entry name" value="Q_tRNA_Tgt"/>
    <property type="match status" value="1"/>
</dbReference>
<keyword evidence="4" id="KW-0671">Queuosine biosynthesis</keyword>
<protein>
    <recommendedName>
        <fullName evidence="4">Queuine tRNA-ribosyltransferase</fullName>
        <ecNumber evidence="4">2.4.2.29</ecNumber>
    </recommendedName>
    <alternativeName>
        <fullName evidence="4">Guanine insertion enzyme</fullName>
    </alternativeName>
    <alternativeName>
        <fullName evidence="4">tRNA-guanine transglycosylase</fullName>
    </alternativeName>
</protein>
<gene>
    <name evidence="4 7" type="primary">tgt</name>
    <name evidence="7" type="ORF">C6T04_00680</name>
    <name evidence="6" type="ORF">CJD00_08535</name>
</gene>
<dbReference type="RefSeq" id="WP_002781794.1">
    <property type="nucleotide sequence ID" value="NZ_AANHVQ020000008.1"/>
</dbReference>
<comment type="function">
    <text evidence="4">Catalyzes the base-exchange of a guanine (G) residue with the queuine precursor 7-aminomethyl-7-deazaguanine (PreQ1) at position 34 (anticodon wobble position) in tRNAs with GU(N) anticodons (tRNA-Asp, -Asn, -His and -Tyr). Catalysis occurs through a double-displacement mechanism. The nucleophile active site attacks the C1' of nucleotide 34 to detach the guanine base from the RNA, forming a covalent enzyme-RNA intermediate. The proton acceptor active site deprotonates the incoming PreQ1, allowing a nucleophilic attack on the C1' of the ribose to form the product. After dissociation, two additional enzymatic reactions on the tRNA convert PreQ1 to queuine (Q), resulting in the hypermodified nucleoside queuosine (7-(((4,5-cis-dihydroxy-2-cyclopenten-1-yl)amino)methyl)-7-deazaguanosine).</text>
</comment>
<evidence type="ECO:0000256" key="3">
    <source>
        <dbReference type="ARBA" id="ARBA00022694"/>
    </source>
</evidence>
<dbReference type="PANTHER" id="PTHR46499:SF1">
    <property type="entry name" value="QUEUINE TRNA-RIBOSYLTRANSFERASE"/>
    <property type="match status" value="1"/>
</dbReference>
<dbReference type="EC" id="2.4.2.29" evidence="4"/>
<dbReference type="InterPro" id="IPR050076">
    <property type="entry name" value="ArchSynthase1/Queuine_TRR"/>
</dbReference>
<feature type="binding site" evidence="4">
    <location>
        <begin position="90"/>
        <end position="94"/>
    </location>
    <ligand>
        <name>substrate</name>
    </ligand>
</feature>
<organism evidence="7 9">
    <name type="scientific">Campylobacter coli</name>
    <dbReference type="NCBI Taxonomy" id="195"/>
    <lineage>
        <taxon>Bacteria</taxon>
        <taxon>Pseudomonadati</taxon>
        <taxon>Campylobacterota</taxon>
        <taxon>Epsilonproteobacteria</taxon>
        <taxon>Campylobacterales</taxon>
        <taxon>Campylobacteraceae</taxon>
        <taxon>Campylobacter</taxon>
    </lineage>
</organism>
<dbReference type="GO" id="GO:0005829">
    <property type="term" value="C:cytosol"/>
    <property type="evidence" value="ECO:0007669"/>
    <property type="project" value="TreeGrafter"/>
</dbReference>
<comment type="subunit">
    <text evidence="4">Homodimer. Within each dimer, one monomer is responsible for RNA recognition and catalysis, while the other monomer binds to the replacement base PreQ1.</text>
</comment>
<comment type="catalytic activity">
    <reaction evidence="4">
        <text>7-aminomethyl-7-carbaguanine + guanosine(34) in tRNA = 7-aminomethyl-7-carbaguanosine(34) in tRNA + guanine</text>
        <dbReference type="Rhea" id="RHEA:24104"/>
        <dbReference type="Rhea" id="RHEA-COMP:10341"/>
        <dbReference type="Rhea" id="RHEA-COMP:10342"/>
        <dbReference type="ChEBI" id="CHEBI:16235"/>
        <dbReference type="ChEBI" id="CHEBI:58703"/>
        <dbReference type="ChEBI" id="CHEBI:74269"/>
        <dbReference type="ChEBI" id="CHEBI:82833"/>
        <dbReference type="EC" id="2.4.2.29"/>
    </reaction>
</comment>